<protein>
    <recommendedName>
        <fullName evidence="2 7">Carbonic anhydrase</fullName>
        <ecNumber evidence="2 7">4.2.1.1</ecNumber>
    </recommendedName>
</protein>
<keyword evidence="4 7" id="KW-0862">Zinc</keyword>
<dbReference type="InterPro" id="IPR036398">
    <property type="entry name" value="CA_dom_sf"/>
</dbReference>
<evidence type="ECO:0000256" key="1">
    <source>
        <dbReference type="ARBA" id="ARBA00010718"/>
    </source>
</evidence>
<feature type="non-terminal residue" evidence="10">
    <location>
        <position position="1"/>
    </location>
</feature>
<comment type="caution">
    <text evidence="10">The sequence shown here is derived from an EMBL/GenBank/DDBJ whole genome shotgun (WGS) entry which is preliminary data.</text>
</comment>
<feature type="domain" description="Alpha-carbonic anhydrase" evidence="9">
    <location>
        <begin position="134"/>
        <end position="395"/>
    </location>
</feature>
<dbReference type="InterPro" id="IPR018338">
    <property type="entry name" value="Carbonic_anhydrase_a-class_CS"/>
</dbReference>
<evidence type="ECO:0000256" key="6">
    <source>
        <dbReference type="ARBA" id="ARBA00023239"/>
    </source>
</evidence>
<dbReference type="PROSITE" id="PS51144">
    <property type="entry name" value="ALPHA_CA_2"/>
    <property type="match status" value="1"/>
</dbReference>
<sequence length="589" mass="64074">MPPPVKLEGSNCSHIPRGHCGNGTEVPPHLELSAKSLSLCPSAAGSHWTYEGKEKQLQAISSLLIGIAKAATKSGGAAQTCLFAEKGSHSPSGAPERPFGSLQLEKKRNRHLQNGGGAFCEKRGGCLLCPGSISLFSLPGSDGQAHWPERYPDCGWQAQSPLDIQTHLVQYDPSLPPIEPEGYRDPGSGSLTLTNNGHTVQLSLPENLRLHGLPSLYSAVQLHFHWGSSNSRAGGSEHRVDGQAFPAELHVVHFNSEKYANLSVAKHQPDGLAVLGIFLEVGSVENPAYNHILGHLDSILYAEQEVTVAPFSVRELLPAHLGHYYRYSGSLTTPPCYQSVLWTVFRQPARISATQLEKLQKSLYSTKDGKTPSELLVSNFRVPQSLNQRVVFASFPVGEVIAIIVAVLLGCLGVFLAGWILAKRTREQEWQEQRATAEASLPGQDFLLQPCHLFCSLWKPQVFRLRGGGEPARVSGEGTSPTHIGLPLLPHCPIDFPPQQDQEEAVCTWGRELLLHNAVTPKRICSSTKTPPFLYRFKHKAAIVSPASFQGEEATGIPKLRLNIWAGLSPYSESHSTNTTATFTKPAVL</sequence>
<keyword evidence="11" id="KW-1185">Reference proteome</keyword>
<reference evidence="10 11" key="1">
    <citation type="journal article" date="2013" name="Proc. Natl. Acad. Sci. U.S.A.">
        <title>The king cobra genome reveals dynamic gene evolution and adaptation in the snake venom system.</title>
        <authorList>
            <person name="Vonk F.J."/>
            <person name="Casewell N.R."/>
            <person name="Henkel C.V."/>
            <person name="Heimberg A.M."/>
            <person name="Jansen H.J."/>
            <person name="McCleary R.J."/>
            <person name="Kerkkamp H.M."/>
            <person name="Vos R.A."/>
            <person name="Guerreiro I."/>
            <person name="Calvete J.J."/>
            <person name="Wuster W."/>
            <person name="Woods A.E."/>
            <person name="Logan J.M."/>
            <person name="Harrison R.A."/>
            <person name="Castoe T.A."/>
            <person name="de Koning A.P."/>
            <person name="Pollock D.D."/>
            <person name="Yandell M."/>
            <person name="Calderon D."/>
            <person name="Renjifo C."/>
            <person name="Currier R.B."/>
            <person name="Salgado D."/>
            <person name="Pla D."/>
            <person name="Sanz L."/>
            <person name="Hyder A.S."/>
            <person name="Ribeiro J.M."/>
            <person name="Arntzen J.W."/>
            <person name="van den Thillart G.E."/>
            <person name="Boetzer M."/>
            <person name="Pirovano W."/>
            <person name="Dirks R.P."/>
            <person name="Spaink H.P."/>
            <person name="Duboule D."/>
            <person name="McGlinn E."/>
            <person name="Kini R.M."/>
            <person name="Richardson M.K."/>
        </authorList>
    </citation>
    <scope>NUCLEOTIDE SEQUENCE</scope>
    <source>
        <tissue evidence="10">Blood</tissue>
    </source>
</reference>
<dbReference type="FunFam" id="3.10.200.10:FF:000003">
    <property type="entry name" value="Carbonic anhydrase 12"/>
    <property type="match status" value="1"/>
</dbReference>
<comment type="catalytic activity">
    <reaction evidence="7">
        <text>hydrogencarbonate + H(+) = CO2 + H2O</text>
        <dbReference type="Rhea" id="RHEA:10748"/>
        <dbReference type="ChEBI" id="CHEBI:15377"/>
        <dbReference type="ChEBI" id="CHEBI:15378"/>
        <dbReference type="ChEBI" id="CHEBI:16526"/>
        <dbReference type="ChEBI" id="CHEBI:17544"/>
        <dbReference type="EC" id="4.2.1.1"/>
    </reaction>
</comment>
<dbReference type="EMBL" id="AZIM01000274">
    <property type="protein sequence ID" value="ETE72074.1"/>
    <property type="molecule type" value="Genomic_DNA"/>
</dbReference>
<dbReference type="Proteomes" id="UP000018936">
    <property type="component" value="Unassembled WGS sequence"/>
</dbReference>
<accession>V8PC05</accession>
<comment type="function">
    <text evidence="7">Reversible hydration of carbon dioxide.</text>
</comment>
<dbReference type="AlphaFoldDB" id="V8PC05"/>
<dbReference type="SUPFAM" id="SSF51069">
    <property type="entry name" value="Carbonic anhydrase"/>
    <property type="match status" value="1"/>
</dbReference>
<organism evidence="10 11">
    <name type="scientific">Ophiophagus hannah</name>
    <name type="common">King cobra</name>
    <name type="synonym">Naja hannah</name>
    <dbReference type="NCBI Taxonomy" id="8665"/>
    <lineage>
        <taxon>Eukaryota</taxon>
        <taxon>Metazoa</taxon>
        <taxon>Chordata</taxon>
        <taxon>Craniata</taxon>
        <taxon>Vertebrata</taxon>
        <taxon>Euteleostomi</taxon>
        <taxon>Lepidosauria</taxon>
        <taxon>Squamata</taxon>
        <taxon>Bifurcata</taxon>
        <taxon>Unidentata</taxon>
        <taxon>Episquamata</taxon>
        <taxon>Toxicofera</taxon>
        <taxon>Serpentes</taxon>
        <taxon>Colubroidea</taxon>
        <taxon>Elapidae</taxon>
        <taxon>Elapinae</taxon>
        <taxon>Ophiophagus</taxon>
    </lineage>
</organism>
<evidence type="ECO:0000256" key="8">
    <source>
        <dbReference type="SAM" id="Phobius"/>
    </source>
</evidence>
<dbReference type="InterPro" id="IPR001148">
    <property type="entry name" value="CA_dom"/>
</dbReference>
<dbReference type="PROSITE" id="PS00162">
    <property type="entry name" value="ALPHA_CA_1"/>
    <property type="match status" value="1"/>
</dbReference>
<feature type="transmembrane region" description="Helical" evidence="8">
    <location>
        <begin position="400"/>
        <end position="422"/>
    </location>
</feature>
<keyword evidence="3 7" id="KW-0479">Metal-binding</keyword>
<dbReference type="InterPro" id="IPR023561">
    <property type="entry name" value="Carbonic_anhydrase_a-class"/>
</dbReference>
<evidence type="ECO:0000256" key="3">
    <source>
        <dbReference type="ARBA" id="ARBA00022723"/>
    </source>
</evidence>
<evidence type="ECO:0000256" key="4">
    <source>
        <dbReference type="ARBA" id="ARBA00022833"/>
    </source>
</evidence>
<keyword evidence="8" id="KW-0812">Transmembrane</keyword>
<comment type="similarity">
    <text evidence="1 7">Belongs to the alpha-carbonic anhydrase family.</text>
</comment>
<dbReference type="SMART" id="SM01057">
    <property type="entry name" value="Carb_anhydrase"/>
    <property type="match status" value="1"/>
</dbReference>
<dbReference type="OrthoDB" id="429145at2759"/>
<dbReference type="Pfam" id="PF00194">
    <property type="entry name" value="Carb_anhydrase"/>
    <property type="match status" value="1"/>
</dbReference>
<dbReference type="GO" id="GO:0008270">
    <property type="term" value="F:zinc ion binding"/>
    <property type="evidence" value="ECO:0007669"/>
    <property type="project" value="UniProtKB-UniRule"/>
</dbReference>
<keyword evidence="6 7" id="KW-0456">Lyase</keyword>
<proteinExistence type="inferred from homology"/>
<evidence type="ECO:0000256" key="5">
    <source>
        <dbReference type="ARBA" id="ARBA00023180"/>
    </source>
</evidence>
<evidence type="ECO:0000259" key="9">
    <source>
        <dbReference type="PROSITE" id="PS51144"/>
    </source>
</evidence>
<keyword evidence="5" id="KW-0325">Glycoprotein</keyword>
<evidence type="ECO:0000256" key="7">
    <source>
        <dbReference type="RuleBase" id="RU367011"/>
    </source>
</evidence>
<dbReference type="GO" id="GO:0005886">
    <property type="term" value="C:plasma membrane"/>
    <property type="evidence" value="ECO:0007669"/>
    <property type="project" value="TreeGrafter"/>
</dbReference>
<keyword evidence="8" id="KW-1133">Transmembrane helix</keyword>
<dbReference type="PANTHER" id="PTHR18952">
    <property type="entry name" value="CARBONIC ANHYDRASE"/>
    <property type="match status" value="1"/>
</dbReference>
<name>V8PC05_OPHHA</name>
<dbReference type="PANTHER" id="PTHR18952:SF84">
    <property type="entry name" value="CARBONIC ANHYDRASE 14"/>
    <property type="match status" value="1"/>
</dbReference>
<dbReference type="Gene3D" id="3.10.200.10">
    <property type="entry name" value="Alpha carbonic anhydrase"/>
    <property type="match status" value="1"/>
</dbReference>
<keyword evidence="8" id="KW-0472">Membrane</keyword>
<dbReference type="EC" id="4.2.1.1" evidence="2 7"/>
<evidence type="ECO:0000256" key="2">
    <source>
        <dbReference type="ARBA" id="ARBA00012925"/>
    </source>
</evidence>
<comment type="cofactor">
    <cofactor evidence="7">
        <name>Zn(2+)</name>
        <dbReference type="ChEBI" id="CHEBI:29105"/>
    </cofactor>
</comment>
<evidence type="ECO:0000313" key="10">
    <source>
        <dbReference type="EMBL" id="ETE72074.1"/>
    </source>
</evidence>
<gene>
    <name evidence="10" type="primary">CA14</name>
    <name evidence="10" type="ORF">L345_02124</name>
</gene>
<evidence type="ECO:0000313" key="11">
    <source>
        <dbReference type="Proteomes" id="UP000018936"/>
    </source>
</evidence>
<dbReference type="GO" id="GO:0004089">
    <property type="term" value="F:carbonate dehydratase activity"/>
    <property type="evidence" value="ECO:0007669"/>
    <property type="project" value="UniProtKB-UniRule"/>
</dbReference>